<keyword evidence="2" id="KW-1185">Reference proteome</keyword>
<gene>
    <name evidence="1" type="ORF">GSOID_T00012695001</name>
</gene>
<dbReference type="AlphaFoldDB" id="E4XJA5"/>
<proteinExistence type="predicted"/>
<protein>
    <submittedName>
        <fullName evidence="1">Uncharacterized protein</fullName>
    </submittedName>
</protein>
<dbReference type="Proteomes" id="UP000001307">
    <property type="component" value="Unassembled WGS sequence"/>
</dbReference>
<evidence type="ECO:0000313" key="2">
    <source>
        <dbReference type="Proteomes" id="UP000001307"/>
    </source>
</evidence>
<accession>E4XJA5</accession>
<evidence type="ECO:0000313" key="1">
    <source>
        <dbReference type="EMBL" id="CBY10548.1"/>
    </source>
</evidence>
<name>E4XJA5_OIKDI</name>
<reference evidence="1" key="1">
    <citation type="journal article" date="2010" name="Science">
        <title>Plasticity of animal genome architecture unmasked by rapid evolution of a pelagic tunicate.</title>
        <authorList>
            <person name="Denoeud F."/>
            <person name="Henriet S."/>
            <person name="Mungpakdee S."/>
            <person name="Aury J.M."/>
            <person name="Da Silva C."/>
            <person name="Brinkmann H."/>
            <person name="Mikhaleva J."/>
            <person name="Olsen L.C."/>
            <person name="Jubin C."/>
            <person name="Canestro C."/>
            <person name="Bouquet J.M."/>
            <person name="Danks G."/>
            <person name="Poulain J."/>
            <person name="Campsteijn C."/>
            <person name="Adamski M."/>
            <person name="Cross I."/>
            <person name="Yadetie F."/>
            <person name="Muffato M."/>
            <person name="Louis A."/>
            <person name="Butcher S."/>
            <person name="Tsagkogeorga G."/>
            <person name="Konrad A."/>
            <person name="Singh S."/>
            <person name="Jensen M.F."/>
            <person name="Cong E.H."/>
            <person name="Eikeseth-Otteraa H."/>
            <person name="Noel B."/>
            <person name="Anthouard V."/>
            <person name="Porcel B.M."/>
            <person name="Kachouri-Lafond R."/>
            <person name="Nishino A."/>
            <person name="Ugolini M."/>
            <person name="Chourrout P."/>
            <person name="Nishida H."/>
            <person name="Aasland R."/>
            <person name="Huzurbazar S."/>
            <person name="Westhof E."/>
            <person name="Delsuc F."/>
            <person name="Lehrach H."/>
            <person name="Reinhardt R."/>
            <person name="Weissenbach J."/>
            <person name="Roy S.W."/>
            <person name="Artiguenave F."/>
            <person name="Postlethwait J.H."/>
            <person name="Manak J.R."/>
            <person name="Thompson E.M."/>
            <person name="Jaillon O."/>
            <person name="Du Pasquier L."/>
            <person name="Boudinot P."/>
            <person name="Liberles D.A."/>
            <person name="Volff J.N."/>
            <person name="Philippe H."/>
            <person name="Lenhard B."/>
            <person name="Roest Crollius H."/>
            <person name="Wincker P."/>
            <person name="Chourrout D."/>
        </authorList>
    </citation>
    <scope>NUCLEOTIDE SEQUENCE [LARGE SCALE GENOMIC DNA]</scope>
</reference>
<dbReference type="EMBL" id="FN653059">
    <property type="protein sequence ID" value="CBY10548.1"/>
    <property type="molecule type" value="Genomic_DNA"/>
</dbReference>
<organism evidence="1">
    <name type="scientific">Oikopleura dioica</name>
    <name type="common">Tunicate</name>
    <dbReference type="NCBI Taxonomy" id="34765"/>
    <lineage>
        <taxon>Eukaryota</taxon>
        <taxon>Metazoa</taxon>
        <taxon>Chordata</taxon>
        <taxon>Tunicata</taxon>
        <taxon>Appendicularia</taxon>
        <taxon>Copelata</taxon>
        <taxon>Oikopleuridae</taxon>
        <taxon>Oikopleura</taxon>
    </lineage>
</organism>
<sequence length="127" mass="14253">MLQKKLTKGSKKSTQSGELALCCARKEQRQRRKNTVRKLETNNVPDSGAESICQNGQGICAGVNASLRMILNVSELKSTAWPKSWKNYNLQLIVFVIKQSLMKITRLFGTVQSSFDEIKSRCSISLE</sequence>
<dbReference type="InParanoid" id="E4XJA5"/>